<proteinExistence type="predicted"/>
<sequence>MIVQIVYSYFSLSRLVDLANKITGLLNNKFPDNAMLTTVLSAIEANVKVALQSVGSTQKQNLTEAIKDADLLRDNCFISLKDHVRAGLRRNNTKYNSACQALWSVFIKNGTKLYDMSNDEQTAATKSLLTDLNTTDNQPHFKTIHAVEWLNELQMANDQFIELSKQRSAARSTDTTIPDDEAFKQLRQSVDLLENVLNTLYMMNDPEGIQEAVNEINQYITEANTSARQSK</sequence>
<comment type="caution">
    <text evidence="1">The sequence shown here is derived from an EMBL/GenBank/DDBJ whole genome shotgun (WGS) entry which is preliminary data.</text>
</comment>
<dbReference type="EMBL" id="JAGUCO010000004">
    <property type="protein sequence ID" value="MBS2098403.1"/>
    <property type="molecule type" value="Genomic_DNA"/>
</dbReference>
<evidence type="ECO:0000313" key="2">
    <source>
        <dbReference type="Proteomes" id="UP000708576"/>
    </source>
</evidence>
<reference evidence="1 2" key="1">
    <citation type="journal article" date="2015" name="Int. J. Syst. Evol. Microbiol.">
        <title>Carboxylicivirga linearis sp. nov., isolated from a sea cucumber culture pond.</title>
        <authorList>
            <person name="Wang F.Q."/>
            <person name="Zhou Y.X."/>
            <person name="Lin X.Z."/>
            <person name="Chen G.J."/>
            <person name="Du Z.J."/>
        </authorList>
    </citation>
    <scope>NUCLEOTIDE SEQUENCE [LARGE SCALE GENOMIC DNA]</scope>
    <source>
        <strain evidence="1 2">FB218</strain>
    </source>
</reference>
<protein>
    <submittedName>
        <fullName evidence="1">Uncharacterized protein</fullName>
    </submittedName>
</protein>
<evidence type="ECO:0000313" key="1">
    <source>
        <dbReference type="EMBL" id="MBS2098403.1"/>
    </source>
</evidence>
<organism evidence="1 2">
    <name type="scientific">Carboxylicivirga linearis</name>
    <dbReference type="NCBI Taxonomy" id="1628157"/>
    <lineage>
        <taxon>Bacteria</taxon>
        <taxon>Pseudomonadati</taxon>
        <taxon>Bacteroidota</taxon>
        <taxon>Bacteroidia</taxon>
        <taxon>Marinilabiliales</taxon>
        <taxon>Marinilabiliaceae</taxon>
        <taxon>Carboxylicivirga</taxon>
    </lineage>
</organism>
<accession>A0ABS5JU13</accession>
<name>A0ABS5JU13_9BACT</name>
<gene>
    <name evidence="1" type="ORF">KEM10_08940</name>
</gene>
<dbReference type="InterPro" id="IPR046228">
    <property type="entry name" value="DUF6261"/>
</dbReference>
<dbReference type="Proteomes" id="UP000708576">
    <property type="component" value="Unassembled WGS sequence"/>
</dbReference>
<dbReference type="RefSeq" id="WP_212215644.1">
    <property type="nucleotide sequence ID" value="NZ_JAGUCO010000004.1"/>
</dbReference>
<keyword evidence="2" id="KW-1185">Reference proteome</keyword>
<dbReference type="Pfam" id="PF19775">
    <property type="entry name" value="DUF6261"/>
    <property type="match status" value="1"/>
</dbReference>